<feature type="transmembrane region" description="Helical" evidence="1">
    <location>
        <begin position="228"/>
        <end position="246"/>
    </location>
</feature>
<dbReference type="EMBL" id="FSRN01000001">
    <property type="protein sequence ID" value="SIO19432.1"/>
    <property type="molecule type" value="Genomic_DNA"/>
</dbReference>
<evidence type="ECO:0008006" key="4">
    <source>
        <dbReference type="Google" id="ProtNLM"/>
    </source>
</evidence>
<dbReference type="OrthoDB" id="1666616at2"/>
<evidence type="ECO:0000313" key="2">
    <source>
        <dbReference type="EMBL" id="SIO19432.1"/>
    </source>
</evidence>
<sequence>MTIFSFILIVTLLVIFFLNKSLKNIYKKLLILTIILEINIGAGYFLKFGNTEFSFSEVVTGILLITSLFFLIRVPINKKIFLTISCLIAVIIIGVLFMIVIPYNGLIIDFSGSWDEYLYGVQDKVNVNFTIQPILFVIRILIFIVLLLVNESVFTKKDWNSVIKYVLYFSKLSIIWGVFEWITKNVFVTNIMNNISNKIFGIGESTYTNLILRDDTYAIMGFSREPSGYAITLAYIAILLIYNIKINQDKMFWLYINVALLFLSMSLSSIVLGTMIIIISILVFEVKITKANVLKKMLTLLVIIGLIIYILNQNSSDNYYMLRLENSINEFQLILKGRYNTGIITSEKVRIISIVDTFKVFLDRPLFGLGIGTTSSHSSIISILSNIGVIGFFYWVKTIKSIGQIISYNNLKFNITLIIFLIPFLVIGDFSLLYGLDIIPIILVIKIIYSQFNENVSYQIILDRTSSFI</sequence>
<evidence type="ECO:0000313" key="3">
    <source>
        <dbReference type="Proteomes" id="UP000184758"/>
    </source>
</evidence>
<keyword evidence="1" id="KW-1133">Transmembrane helix</keyword>
<gene>
    <name evidence="2" type="ORF">SAMN05878443_1870</name>
</gene>
<feature type="transmembrane region" description="Helical" evidence="1">
    <location>
        <begin position="84"/>
        <end position="107"/>
    </location>
</feature>
<feature type="transmembrane region" description="Helical" evidence="1">
    <location>
        <begin position="6"/>
        <end position="22"/>
    </location>
</feature>
<feature type="transmembrane region" description="Helical" evidence="1">
    <location>
        <begin position="53"/>
        <end position="72"/>
    </location>
</feature>
<dbReference type="AlphaFoldDB" id="A0A1N6HI47"/>
<accession>A0A1N6HI47</accession>
<feature type="transmembrane region" description="Helical" evidence="1">
    <location>
        <begin position="127"/>
        <end position="149"/>
    </location>
</feature>
<dbReference type="Proteomes" id="UP000184758">
    <property type="component" value="Unassembled WGS sequence"/>
</dbReference>
<dbReference type="eggNOG" id="ENOG5033MPY">
    <property type="taxonomic scope" value="Bacteria"/>
</dbReference>
<dbReference type="STRING" id="28230.SAMN05878443_1870"/>
<organism evidence="2 3">
    <name type="scientific">Carnobacterium alterfunditum</name>
    <dbReference type="NCBI Taxonomy" id="28230"/>
    <lineage>
        <taxon>Bacteria</taxon>
        <taxon>Bacillati</taxon>
        <taxon>Bacillota</taxon>
        <taxon>Bacilli</taxon>
        <taxon>Lactobacillales</taxon>
        <taxon>Carnobacteriaceae</taxon>
        <taxon>Carnobacterium</taxon>
    </lineage>
</organism>
<dbReference type="RefSeq" id="WP_143298365.1">
    <property type="nucleotide sequence ID" value="NZ_FSRN01000001.1"/>
</dbReference>
<name>A0A1N6HI47_9LACT</name>
<feature type="transmembrane region" description="Helical" evidence="1">
    <location>
        <begin position="29"/>
        <end position="47"/>
    </location>
</feature>
<feature type="transmembrane region" description="Helical" evidence="1">
    <location>
        <begin position="376"/>
        <end position="396"/>
    </location>
</feature>
<reference evidence="3" key="1">
    <citation type="submission" date="2016-11" db="EMBL/GenBank/DDBJ databases">
        <authorList>
            <person name="Varghese N."/>
            <person name="Submissions S."/>
        </authorList>
    </citation>
    <scope>NUCLEOTIDE SEQUENCE [LARGE SCALE GENOMIC DNA]</scope>
    <source>
        <strain evidence="3">313</strain>
    </source>
</reference>
<protein>
    <recommendedName>
        <fullName evidence="4">O-Antigen ligase</fullName>
    </recommendedName>
</protein>
<proteinExistence type="predicted"/>
<keyword evidence="1" id="KW-0812">Transmembrane</keyword>
<feature type="transmembrane region" description="Helical" evidence="1">
    <location>
        <begin position="293"/>
        <end position="311"/>
    </location>
</feature>
<keyword evidence="1" id="KW-0472">Membrane</keyword>
<feature type="transmembrane region" description="Helical" evidence="1">
    <location>
        <begin position="252"/>
        <end position="284"/>
    </location>
</feature>
<keyword evidence="3" id="KW-1185">Reference proteome</keyword>
<evidence type="ECO:0000256" key="1">
    <source>
        <dbReference type="SAM" id="Phobius"/>
    </source>
</evidence>